<feature type="domain" description="6-phosphogluconate dehydrogenase NADP-binding" evidence="2">
    <location>
        <begin position="3"/>
        <end position="161"/>
    </location>
</feature>
<reference evidence="3 4" key="1">
    <citation type="submission" date="2015-10" db="EMBL/GenBank/DDBJ databases">
        <title>Genome sequencing and analysis of members of genus Stenotrophomonas.</title>
        <authorList>
            <person name="Patil P.P."/>
            <person name="Midha S."/>
            <person name="Patil P.B."/>
        </authorList>
    </citation>
    <scope>NUCLEOTIDE SEQUENCE [LARGE SCALE GENOMIC DNA]</scope>
    <source>
        <strain evidence="3 4">JCM 16536</strain>
    </source>
</reference>
<dbReference type="Gene3D" id="3.40.50.720">
    <property type="entry name" value="NAD(P)-binding Rossmann-like Domain"/>
    <property type="match status" value="1"/>
</dbReference>
<dbReference type="InterPro" id="IPR051265">
    <property type="entry name" value="HIBADH-related_NP60_sf"/>
</dbReference>
<dbReference type="Proteomes" id="UP000051802">
    <property type="component" value="Unassembled WGS sequence"/>
</dbReference>
<accession>A0A0R0A631</accession>
<dbReference type="PROSITE" id="PS00895">
    <property type="entry name" value="3_HYDROXYISOBUT_DH"/>
    <property type="match status" value="1"/>
</dbReference>
<evidence type="ECO:0000259" key="2">
    <source>
        <dbReference type="Pfam" id="PF03446"/>
    </source>
</evidence>
<dbReference type="InterPro" id="IPR006115">
    <property type="entry name" value="6PGDH_NADP-bd"/>
</dbReference>
<organism evidence="3 4">
    <name type="scientific">Stenotrophomonas panacihumi</name>
    <dbReference type="NCBI Taxonomy" id="676599"/>
    <lineage>
        <taxon>Bacteria</taxon>
        <taxon>Pseudomonadati</taxon>
        <taxon>Pseudomonadota</taxon>
        <taxon>Gammaproteobacteria</taxon>
        <taxon>Lysobacterales</taxon>
        <taxon>Lysobacteraceae</taxon>
        <taxon>Stenotrophomonas</taxon>
    </lineage>
</organism>
<dbReference type="InterPro" id="IPR002204">
    <property type="entry name" value="3-OH-isobutyrate_DH-rel_CS"/>
</dbReference>
<dbReference type="PANTHER" id="PTHR43580:SF2">
    <property type="entry name" value="CYTOKINE-LIKE NUCLEAR FACTOR N-PAC"/>
    <property type="match status" value="1"/>
</dbReference>
<dbReference type="GO" id="GO:0050661">
    <property type="term" value="F:NADP binding"/>
    <property type="evidence" value="ECO:0007669"/>
    <property type="project" value="InterPro"/>
</dbReference>
<dbReference type="InterPro" id="IPR036291">
    <property type="entry name" value="NAD(P)-bd_dom_sf"/>
</dbReference>
<dbReference type="AlphaFoldDB" id="A0A0R0A631"/>
<dbReference type="GO" id="GO:0016054">
    <property type="term" value="P:organic acid catabolic process"/>
    <property type="evidence" value="ECO:0007669"/>
    <property type="project" value="UniProtKB-ARBA"/>
</dbReference>
<feature type="signal peptide" evidence="1">
    <location>
        <begin position="1"/>
        <end position="16"/>
    </location>
</feature>
<comment type="caution">
    <text evidence="3">The sequence shown here is derived from an EMBL/GenBank/DDBJ whole genome shotgun (WGS) entry which is preliminary data.</text>
</comment>
<feature type="chain" id="PRO_5006390307" description="6-phosphogluconate dehydrogenase NADP-binding domain-containing protein" evidence="1">
    <location>
        <begin position="17"/>
        <end position="220"/>
    </location>
</feature>
<name>A0A0R0A631_9GAMM</name>
<sequence>MAIGFLGLGAMGRAMAANLLGGGHALRVWNRDAAKADAFAHDHAQATAVSTPAQAAHGQVLFSMLADDVAARQVLIDGGVIDALPAGSVHINMATISVALARELTVLHAERGVAYLAVPVLGRPDVAARGQLNLLAAGDALALARVQPLLDLLGQRTWHLGAEPAQANAAKLAANLCIASAIGTMAEGAALRAELDAAIASGEGDSAVRAEVAARRAGQG</sequence>
<dbReference type="Pfam" id="PF03446">
    <property type="entry name" value="NAD_binding_2"/>
    <property type="match status" value="1"/>
</dbReference>
<dbReference type="OrthoDB" id="9786703at2"/>
<dbReference type="STRING" id="676599.ARC20_01320"/>
<proteinExistence type="predicted"/>
<keyword evidence="1" id="KW-0732">Signal</keyword>
<dbReference type="PANTHER" id="PTHR43580">
    <property type="entry name" value="OXIDOREDUCTASE GLYR1-RELATED"/>
    <property type="match status" value="1"/>
</dbReference>
<protein>
    <recommendedName>
        <fullName evidence="2">6-phosphogluconate dehydrogenase NADP-binding domain-containing protein</fullName>
    </recommendedName>
</protein>
<keyword evidence="4" id="KW-1185">Reference proteome</keyword>
<evidence type="ECO:0000313" key="4">
    <source>
        <dbReference type="Proteomes" id="UP000051802"/>
    </source>
</evidence>
<dbReference type="SUPFAM" id="SSF51735">
    <property type="entry name" value="NAD(P)-binding Rossmann-fold domains"/>
    <property type="match status" value="1"/>
</dbReference>
<evidence type="ECO:0000313" key="3">
    <source>
        <dbReference type="EMBL" id="KRG40413.1"/>
    </source>
</evidence>
<evidence type="ECO:0000256" key="1">
    <source>
        <dbReference type="SAM" id="SignalP"/>
    </source>
</evidence>
<gene>
    <name evidence="3" type="ORF">ARC20_01320</name>
</gene>
<dbReference type="EMBL" id="LLXU01000098">
    <property type="protein sequence ID" value="KRG40413.1"/>
    <property type="molecule type" value="Genomic_DNA"/>
</dbReference>
<dbReference type="GO" id="GO:0016491">
    <property type="term" value="F:oxidoreductase activity"/>
    <property type="evidence" value="ECO:0007669"/>
    <property type="project" value="InterPro"/>
</dbReference>